<evidence type="ECO:0000256" key="1">
    <source>
        <dbReference type="SAM" id="MobiDB-lite"/>
    </source>
</evidence>
<protein>
    <recommendedName>
        <fullName evidence="4">DUF4238 domain-containing protein</fullName>
    </recommendedName>
</protein>
<evidence type="ECO:0008006" key="4">
    <source>
        <dbReference type="Google" id="ProtNLM"/>
    </source>
</evidence>
<evidence type="ECO:0000313" key="2">
    <source>
        <dbReference type="EMBL" id="KAK0636639.1"/>
    </source>
</evidence>
<dbReference type="AlphaFoldDB" id="A0AA39XMH4"/>
<organism evidence="2 3">
    <name type="scientific">Bombardia bombarda</name>
    <dbReference type="NCBI Taxonomy" id="252184"/>
    <lineage>
        <taxon>Eukaryota</taxon>
        <taxon>Fungi</taxon>
        <taxon>Dikarya</taxon>
        <taxon>Ascomycota</taxon>
        <taxon>Pezizomycotina</taxon>
        <taxon>Sordariomycetes</taxon>
        <taxon>Sordariomycetidae</taxon>
        <taxon>Sordariales</taxon>
        <taxon>Lasiosphaeriaceae</taxon>
        <taxon>Bombardia</taxon>
    </lineage>
</organism>
<proteinExistence type="predicted"/>
<reference evidence="2" key="1">
    <citation type="submission" date="2023-06" db="EMBL/GenBank/DDBJ databases">
        <title>Genome-scale phylogeny and comparative genomics of the fungal order Sordariales.</title>
        <authorList>
            <consortium name="Lawrence Berkeley National Laboratory"/>
            <person name="Hensen N."/>
            <person name="Bonometti L."/>
            <person name="Westerberg I."/>
            <person name="Brannstrom I.O."/>
            <person name="Guillou S."/>
            <person name="Cros-Aarteil S."/>
            <person name="Calhoun S."/>
            <person name="Haridas S."/>
            <person name="Kuo A."/>
            <person name="Mondo S."/>
            <person name="Pangilinan J."/>
            <person name="Riley R."/>
            <person name="LaButti K."/>
            <person name="Andreopoulos B."/>
            <person name="Lipzen A."/>
            <person name="Chen C."/>
            <person name="Yanf M."/>
            <person name="Daum C."/>
            <person name="Ng V."/>
            <person name="Clum A."/>
            <person name="Steindorff A."/>
            <person name="Ohm R."/>
            <person name="Martin F."/>
            <person name="Silar P."/>
            <person name="Natvig D."/>
            <person name="Lalanne C."/>
            <person name="Gautier V."/>
            <person name="Ament-velasquez S.L."/>
            <person name="Kruys A."/>
            <person name="Hutchinson M.I."/>
            <person name="Powell A.J."/>
            <person name="Barry K."/>
            <person name="Miller A.N."/>
            <person name="Grigoriev I.V."/>
            <person name="Debuchy R."/>
            <person name="Gladieux P."/>
            <person name="Thoren M.H."/>
            <person name="Johannesson H."/>
        </authorList>
    </citation>
    <scope>NUCLEOTIDE SEQUENCE</scope>
    <source>
        <strain evidence="2">SMH3391-2</strain>
    </source>
</reference>
<gene>
    <name evidence="2" type="ORF">B0T17DRAFT_480835</name>
</gene>
<dbReference type="EMBL" id="JAULSR010000001">
    <property type="protein sequence ID" value="KAK0636639.1"/>
    <property type="molecule type" value="Genomic_DNA"/>
</dbReference>
<dbReference type="InterPro" id="IPR025332">
    <property type="entry name" value="DUF4238"/>
</dbReference>
<evidence type="ECO:0000313" key="3">
    <source>
        <dbReference type="Proteomes" id="UP001174934"/>
    </source>
</evidence>
<keyword evidence="3" id="KW-1185">Reference proteome</keyword>
<dbReference type="Pfam" id="PF14022">
    <property type="entry name" value="DUF4238"/>
    <property type="match status" value="1"/>
</dbReference>
<accession>A0AA39XMH4</accession>
<feature type="region of interest" description="Disordered" evidence="1">
    <location>
        <begin position="584"/>
        <end position="607"/>
    </location>
</feature>
<sequence length="618" mass="72210">MATATLNTQYHHFVPQFLLRNFSHPYKPENDGSKKRKGGAKGRFKSGLFPKDPAIRHVDLVVDPPVICEKPVKRILGMMNMYHDSSKPVDQQHHVEKMFSKLESEASYVFRKITKAFEQHQASLWITRDERNLLRKFLFLLKYRGSGFHRRFYHNDPEEYEADDRELLHDYMTEKGYKRPMDVWFDNLRTIMELDMDIERRWIQELPKRMFSYDAMWFIMHAQSYYMAICTPENPDDEFILTDSSYNVFEGPNTFAQDEKTGEVGGTSHTPLHQFAPISPKLMIVLRSLLLPDPLEDGSEDVRQQRAFLRFMSIDSVYGPGNIKSLLADLPIQKAQNNYAQSVDGRVQLLSGENGTHRRDHRFCFTFFKVDRLHVDLINAILFDNCITCTSLVFESTANFARTLEWYLTAPCNIGKRILGEDVEAKRGTLKKLEHISRSLGSTKDTVSVELELPLIRDYEKYRLGHIEMSRYWIKLMNKKKTGNHEPRETSQPTLGNSHFMDIYHVLDGSMDTISADLEQGWLMWKLRVKIDAWSCGVEETIRERNRELLTEAYLKLYPSRVWLYIKTSRFIMLDQGKRIEDEGTYDSRQDADGPEDVIAKGESGPYSTYSYQRTDWL</sequence>
<comment type="caution">
    <text evidence="2">The sequence shown here is derived from an EMBL/GenBank/DDBJ whole genome shotgun (WGS) entry which is preliminary data.</text>
</comment>
<dbReference type="Proteomes" id="UP001174934">
    <property type="component" value="Unassembled WGS sequence"/>
</dbReference>
<name>A0AA39XMH4_9PEZI</name>